<dbReference type="EMBL" id="JAUSWN010000012">
    <property type="protein sequence ID" value="MDQ0479935.1"/>
    <property type="molecule type" value="Genomic_DNA"/>
</dbReference>
<evidence type="ECO:0000256" key="3">
    <source>
        <dbReference type="RuleBase" id="RU003476"/>
    </source>
</evidence>
<comment type="caution">
    <text evidence="5">The sequence shown here is derived from an EMBL/GenBank/DDBJ whole genome shotgun (WGS) entry which is preliminary data.</text>
</comment>
<name>A0ABU0JU58_HATLI</name>
<sequence length="156" mass="17876">MGRKDYYHDKNSPMANSIVAAASAVIIDQSGRILLHKRKDNNMWSLLGGAMETGESISQTIIREVKEESGYDVKINKLIGIYTDPQHVIEYSDGEIRQQFSICFNCEVVAGNLTISDESKDVQFFNIDELNKLNIHEAQWVRIKDYLDNKEYPFIK</sequence>
<reference evidence="5 6" key="1">
    <citation type="submission" date="2023-07" db="EMBL/GenBank/DDBJ databases">
        <title>Genomic Encyclopedia of Type Strains, Phase IV (KMG-IV): sequencing the most valuable type-strain genomes for metagenomic binning, comparative biology and taxonomic classification.</title>
        <authorList>
            <person name="Goeker M."/>
        </authorList>
    </citation>
    <scope>NUCLEOTIDE SEQUENCE [LARGE SCALE GENOMIC DNA]</scope>
    <source>
        <strain evidence="5 6">DSM 1400</strain>
    </source>
</reference>
<dbReference type="Gene3D" id="3.90.79.10">
    <property type="entry name" value="Nucleoside Triphosphate Pyrophosphohydrolase"/>
    <property type="match status" value="1"/>
</dbReference>
<organism evidence="5 6">
    <name type="scientific">Hathewaya limosa</name>
    <name type="common">Clostridium limosum</name>
    <dbReference type="NCBI Taxonomy" id="1536"/>
    <lineage>
        <taxon>Bacteria</taxon>
        <taxon>Bacillati</taxon>
        <taxon>Bacillota</taxon>
        <taxon>Clostridia</taxon>
        <taxon>Eubacteriales</taxon>
        <taxon>Clostridiaceae</taxon>
        <taxon>Hathewaya</taxon>
    </lineage>
</organism>
<proteinExistence type="inferred from homology"/>
<comment type="similarity">
    <text evidence="3">Belongs to the Nudix hydrolase family.</text>
</comment>
<protein>
    <submittedName>
        <fullName evidence="5">ADP-ribose pyrophosphatase YjhB (NUDIX family)</fullName>
    </submittedName>
</protein>
<dbReference type="PANTHER" id="PTHR43046:SF16">
    <property type="entry name" value="ADP-RIBOSE PYROPHOSPHATASE YJHB-RELATED"/>
    <property type="match status" value="1"/>
</dbReference>
<evidence type="ECO:0000313" key="5">
    <source>
        <dbReference type="EMBL" id="MDQ0479935.1"/>
    </source>
</evidence>
<evidence type="ECO:0000256" key="2">
    <source>
        <dbReference type="ARBA" id="ARBA00022801"/>
    </source>
</evidence>
<dbReference type="PROSITE" id="PS00893">
    <property type="entry name" value="NUDIX_BOX"/>
    <property type="match status" value="1"/>
</dbReference>
<evidence type="ECO:0000313" key="6">
    <source>
        <dbReference type="Proteomes" id="UP001224418"/>
    </source>
</evidence>
<dbReference type="InterPro" id="IPR020084">
    <property type="entry name" value="NUDIX_hydrolase_CS"/>
</dbReference>
<dbReference type="RefSeq" id="WP_307355853.1">
    <property type="nucleotide sequence ID" value="NZ_BAAACJ010000037.1"/>
</dbReference>
<dbReference type="Proteomes" id="UP001224418">
    <property type="component" value="Unassembled WGS sequence"/>
</dbReference>
<dbReference type="Pfam" id="PF00293">
    <property type="entry name" value="NUDIX"/>
    <property type="match status" value="1"/>
</dbReference>
<keyword evidence="2 3" id="KW-0378">Hydrolase</keyword>
<dbReference type="PROSITE" id="PS51462">
    <property type="entry name" value="NUDIX"/>
    <property type="match status" value="1"/>
</dbReference>
<dbReference type="PRINTS" id="PR00502">
    <property type="entry name" value="NUDIXFAMILY"/>
</dbReference>
<dbReference type="PANTHER" id="PTHR43046">
    <property type="entry name" value="GDP-MANNOSE MANNOSYL HYDROLASE"/>
    <property type="match status" value="1"/>
</dbReference>
<accession>A0ABU0JU58</accession>
<evidence type="ECO:0000259" key="4">
    <source>
        <dbReference type="PROSITE" id="PS51462"/>
    </source>
</evidence>
<feature type="domain" description="Nudix hydrolase" evidence="4">
    <location>
        <begin position="17"/>
        <end position="147"/>
    </location>
</feature>
<dbReference type="InterPro" id="IPR015797">
    <property type="entry name" value="NUDIX_hydrolase-like_dom_sf"/>
</dbReference>
<dbReference type="InterPro" id="IPR000086">
    <property type="entry name" value="NUDIX_hydrolase_dom"/>
</dbReference>
<gene>
    <name evidence="5" type="ORF">QOZ93_001677</name>
</gene>
<keyword evidence="6" id="KW-1185">Reference proteome</keyword>
<dbReference type="SUPFAM" id="SSF55811">
    <property type="entry name" value="Nudix"/>
    <property type="match status" value="1"/>
</dbReference>
<evidence type="ECO:0000256" key="1">
    <source>
        <dbReference type="ARBA" id="ARBA00001946"/>
    </source>
</evidence>
<dbReference type="InterPro" id="IPR020476">
    <property type="entry name" value="Nudix_hydrolase"/>
</dbReference>
<comment type="cofactor">
    <cofactor evidence="1">
        <name>Mg(2+)</name>
        <dbReference type="ChEBI" id="CHEBI:18420"/>
    </cofactor>
</comment>